<dbReference type="GO" id="GO:0005886">
    <property type="term" value="C:plasma membrane"/>
    <property type="evidence" value="ECO:0007669"/>
    <property type="project" value="UniProtKB-SubCell"/>
</dbReference>
<dbReference type="GO" id="GO:0020037">
    <property type="term" value="F:heme binding"/>
    <property type="evidence" value="ECO:0007669"/>
    <property type="project" value="TreeGrafter"/>
</dbReference>
<dbReference type="EMBL" id="MPRL01000055">
    <property type="protein sequence ID" value="OOZ39282.1"/>
    <property type="molecule type" value="Genomic_DNA"/>
</dbReference>
<dbReference type="InterPro" id="IPR052168">
    <property type="entry name" value="Cytochrome_b561_oxidase"/>
</dbReference>
<dbReference type="GO" id="GO:0046872">
    <property type="term" value="F:metal ion binding"/>
    <property type="evidence" value="ECO:0007669"/>
    <property type="project" value="UniProtKB-KW"/>
</dbReference>
<evidence type="ECO:0000256" key="3">
    <source>
        <dbReference type="ARBA" id="ARBA00022448"/>
    </source>
</evidence>
<dbReference type="RefSeq" id="WP_078484322.1">
    <property type="nucleotide sequence ID" value="NZ_MPRL01000055.1"/>
</dbReference>
<evidence type="ECO:0000256" key="4">
    <source>
        <dbReference type="ARBA" id="ARBA00022475"/>
    </source>
</evidence>
<evidence type="ECO:0000256" key="5">
    <source>
        <dbReference type="ARBA" id="ARBA00022617"/>
    </source>
</evidence>
<evidence type="ECO:0000256" key="13">
    <source>
        <dbReference type="SAM" id="Phobius"/>
    </source>
</evidence>
<evidence type="ECO:0000256" key="9">
    <source>
        <dbReference type="ARBA" id="ARBA00022989"/>
    </source>
</evidence>
<feature type="transmembrane region" description="Helical" evidence="13">
    <location>
        <begin position="12"/>
        <end position="35"/>
    </location>
</feature>
<organism evidence="15 16">
    <name type="scientific">Solemya pervernicosa gill symbiont</name>
    <dbReference type="NCBI Taxonomy" id="642797"/>
    <lineage>
        <taxon>Bacteria</taxon>
        <taxon>Pseudomonadati</taxon>
        <taxon>Pseudomonadota</taxon>
        <taxon>Gammaproteobacteria</taxon>
        <taxon>sulfur-oxidizing symbionts</taxon>
    </lineage>
</organism>
<accession>A0A1T2L2I0</accession>
<dbReference type="OrthoDB" id="9793784at2"/>
<dbReference type="InterPro" id="IPR011577">
    <property type="entry name" value="Cyt_b561_bac/Ni-Hgenase"/>
</dbReference>
<dbReference type="GO" id="GO:0022904">
    <property type="term" value="P:respiratory electron transport chain"/>
    <property type="evidence" value="ECO:0007669"/>
    <property type="project" value="InterPro"/>
</dbReference>
<dbReference type="PANTHER" id="PTHR30529">
    <property type="entry name" value="CYTOCHROME B561"/>
    <property type="match status" value="1"/>
</dbReference>
<keyword evidence="3" id="KW-0813">Transport</keyword>
<evidence type="ECO:0000259" key="14">
    <source>
        <dbReference type="Pfam" id="PF01292"/>
    </source>
</evidence>
<evidence type="ECO:0000256" key="2">
    <source>
        <dbReference type="ARBA" id="ARBA00004651"/>
    </source>
</evidence>
<reference evidence="15 16" key="1">
    <citation type="submission" date="2016-11" db="EMBL/GenBank/DDBJ databases">
        <title>Mixed transmission modes and dynamic genome evolution in an obligate animal-bacterial symbiosis.</title>
        <authorList>
            <person name="Russell S.L."/>
            <person name="Corbett-Detig R.B."/>
            <person name="Cavanaugh C.M."/>
        </authorList>
    </citation>
    <scope>NUCLEOTIDE SEQUENCE [LARGE SCALE GENOMIC DNA]</scope>
    <source>
        <strain evidence="15">Sveles-Q1</strain>
    </source>
</reference>
<evidence type="ECO:0000256" key="12">
    <source>
        <dbReference type="ARBA" id="ARBA00037975"/>
    </source>
</evidence>
<keyword evidence="10" id="KW-0408">Iron</keyword>
<dbReference type="PANTHER" id="PTHR30529:SF1">
    <property type="entry name" value="CYTOCHROME B561 HOMOLOG 2"/>
    <property type="match status" value="1"/>
</dbReference>
<dbReference type="GO" id="GO:0009055">
    <property type="term" value="F:electron transfer activity"/>
    <property type="evidence" value="ECO:0007669"/>
    <property type="project" value="InterPro"/>
</dbReference>
<name>A0A1T2L2I0_9GAMM</name>
<feature type="transmembrane region" description="Helical" evidence="13">
    <location>
        <begin position="144"/>
        <end position="164"/>
    </location>
</feature>
<keyword evidence="7" id="KW-0479">Metal-binding</keyword>
<evidence type="ECO:0000256" key="1">
    <source>
        <dbReference type="ARBA" id="ARBA00001970"/>
    </source>
</evidence>
<protein>
    <submittedName>
        <fullName evidence="15">Cytochrome b</fullName>
    </submittedName>
</protein>
<dbReference type="Proteomes" id="UP000191110">
    <property type="component" value="Unassembled WGS sequence"/>
</dbReference>
<evidence type="ECO:0000256" key="7">
    <source>
        <dbReference type="ARBA" id="ARBA00022723"/>
    </source>
</evidence>
<evidence type="ECO:0000313" key="16">
    <source>
        <dbReference type="Proteomes" id="UP000191110"/>
    </source>
</evidence>
<evidence type="ECO:0000256" key="10">
    <source>
        <dbReference type="ARBA" id="ARBA00023004"/>
    </source>
</evidence>
<feature type="transmembrane region" description="Helical" evidence="13">
    <location>
        <begin position="55"/>
        <end position="72"/>
    </location>
</feature>
<dbReference type="InterPro" id="IPR016174">
    <property type="entry name" value="Di-haem_cyt_TM"/>
</dbReference>
<evidence type="ECO:0000256" key="11">
    <source>
        <dbReference type="ARBA" id="ARBA00023136"/>
    </source>
</evidence>
<keyword evidence="4" id="KW-1003">Cell membrane</keyword>
<keyword evidence="8" id="KW-0249">Electron transport</keyword>
<dbReference type="AlphaFoldDB" id="A0A1T2L2I0"/>
<evidence type="ECO:0000313" key="15">
    <source>
        <dbReference type="EMBL" id="OOZ39282.1"/>
    </source>
</evidence>
<sequence length="191" mass="21572">MAWRNSFNDWGWLAIGFHWLTAVAVFGLFGLGLYMTGLTYYDPGYRSWPDLHRSIGVLLFVLIVARLIWRRIDRHPEPLASHAPWERVLAKRVHAVIYLLLFAVMVSGYLISTADGRGVEVFGLFTIPATISGIDKQEDIAGLIHLWLASILIGTALLHAAAALKHHFIDRDRTLRRMLGLGTKQQTGEER</sequence>
<dbReference type="Gene3D" id="1.20.950.20">
    <property type="entry name" value="Transmembrane di-heme cytochromes, Chain C"/>
    <property type="match status" value="1"/>
</dbReference>
<feature type="domain" description="Cytochrome b561 bacterial/Ni-hydrogenase" evidence="14">
    <location>
        <begin position="10"/>
        <end position="180"/>
    </location>
</feature>
<evidence type="ECO:0000256" key="8">
    <source>
        <dbReference type="ARBA" id="ARBA00022982"/>
    </source>
</evidence>
<proteinExistence type="inferred from homology"/>
<comment type="subcellular location">
    <subcellularLocation>
        <location evidence="2">Cell membrane</location>
        <topology evidence="2">Multi-pass membrane protein</topology>
    </subcellularLocation>
</comment>
<keyword evidence="5" id="KW-0349">Heme</keyword>
<keyword evidence="16" id="KW-1185">Reference proteome</keyword>
<feature type="transmembrane region" description="Helical" evidence="13">
    <location>
        <begin position="93"/>
        <end position="111"/>
    </location>
</feature>
<keyword evidence="9 13" id="KW-1133">Transmembrane helix</keyword>
<comment type="cofactor">
    <cofactor evidence="1">
        <name>heme b</name>
        <dbReference type="ChEBI" id="CHEBI:60344"/>
    </cofactor>
</comment>
<comment type="caution">
    <text evidence="15">The sequence shown here is derived from an EMBL/GenBank/DDBJ whole genome shotgun (WGS) entry which is preliminary data.</text>
</comment>
<evidence type="ECO:0000256" key="6">
    <source>
        <dbReference type="ARBA" id="ARBA00022692"/>
    </source>
</evidence>
<gene>
    <name evidence="15" type="ORF">BOW53_11995</name>
</gene>
<dbReference type="SUPFAM" id="SSF81342">
    <property type="entry name" value="Transmembrane di-heme cytochromes"/>
    <property type="match status" value="1"/>
</dbReference>
<keyword evidence="11 13" id="KW-0472">Membrane</keyword>
<dbReference type="Pfam" id="PF01292">
    <property type="entry name" value="Ni_hydr_CYTB"/>
    <property type="match status" value="1"/>
</dbReference>
<keyword evidence="6 13" id="KW-0812">Transmembrane</keyword>
<comment type="similarity">
    <text evidence="12">Belongs to the cytochrome b561 family.</text>
</comment>